<feature type="domain" description="Phosphatidic acid phosphatase type 2/haloperoxidase" evidence="16">
    <location>
        <begin position="107"/>
        <end position="228"/>
    </location>
</feature>
<dbReference type="RefSeq" id="WP_307355094.1">
    <property type="nucleotide sequence ID" value="NZ_BAAACJ010000041.1"/>
</dbReference>
<feature type="transmembrane region" description="Helical" evidence="15">
    <location>
        <begin position="133"/>
        <end position="152"/>
    </location>
</feature>
<dbReference type="InterPro" id="IPR036945">
    <property type="entry name" value="DAGK_sf"/>
</dbReference>
<feature type="transmembrane region" description="Helical" evidence="15">
    <location>
        <begin position="172"/>
        <end position="198"/>
    </location>
</feature>
<organism evidence="17 18">
    <name type="scientific">Hathewaya limosa</name>
    <name type="common">Clostridium limosum</name>
    <dbReference type="NCBI Taxonomy" id="1536"/>
    <lineage>
        <taxon>Bacteria</taxon>
        <taxon>Bacillati</taxon>
        <taxon>Bacillota</taxon>
        <taxon>Clostridia</taxon>
        <taxon>Eubacteriales</taxon>
        <taxon>Clostridiaceae</taxon>
        <taxon>Hathewaya</taxon>
    </lineage>
</organism>
<evidence type="ECO:0000313" key="17">
    <source>
        <dbReference type="EMBL" id="MDQ0478920.1"/>
    </source>
</evidence>
<dbReference type="InterPro" id="IPR000326">
    <property type="entry name" value="PAP2/HPO"/>
</dbReference>
<keyword evidence="7" id="KW-0547">Nucleotide-binding</keyword>
<keyword evidence="9" id="KW-0067">ATP-binding</keyword>
<keyword evidence="18" id="KW-1185">Reference proteome</keyword>
<dbReference type="SMART" id="SM00014">
    <property type="entry name" value="acidPPc"/>
    <property type="match status" value="1"/>
</dbReference>
<comment type="caution">
    <text evidence="17">The sequence shown here is derived from an EMBL/GenBank/DDBJ whole genome shotgun (WGS) entry which is preliminary data.</text>
</comment>
<keyword evidence="13" id="KW-0594">Phospholipid biosynthesis</keyword>
<dbReference type="EC" id="2.7.1.107" evidence="17"/>
<gene>
    <name evidence="17" type="ORF">QOZ93_000648</name>
</gene>
<reference evidence="17 18" key="1">
    <citation type="submission" date="2023-07" db="EMBL/GenBank/DDBJ databases">
        <title>Genomic Encyclopedia of Type Strains, Phase IV (KMG-IV): sequencing the most valuable type-strain genomes for metagenomic binning, comparative biology and taxonomic classification.</title>
        <authorList>
            <person name="Goeker M."/>
        </authorList>
    </citation>
    <scope>NUCLEOTIDE SEQUENCE [LARGE SCALE GENOMIC DNA]</scope>
    <source>
        <strain evidence="17 18">DSM 1400</strain>
    </source>
</reference>
<proteinExistence type="inferred from homology"/>
<dbReference type="Pfam" id="PF01219">
    <property type="entry name" value="DAGK_prokar"/>
    <property type="match status" value="1"/>
</dbReference>
<dbReference type="SUPFAM" id="SSF48317">
    <property type="entry name" value="Acid phosphatase/Vanadium-dependent haloperoxidase"/>
    <property type="match status" value="1"/>
</dbReference>
<evidence type="ECO:0000256" key="13">
    <source>
        <dbReference type="ARBA" id="ARBA00023209"/>
    </source>
</evidence>
<dbReference type="Gene3D" id="1.10.287.3610">
    <property type="match status" value="1"/>
</dbReference>
<evidence type="ECO:0000256" key="12">
    <source>
        <dbReference type="ARBA" id="ARBA00023136"/>
    </source>
</evidence>
<keyword evidence="14" id="KW-1208">Phospholipid metabolism</keyword>
<keyword evidence="12 15" id="KW-0472">Membrane</keyword>
<evidence type="ECO:0000256" key="14">
    <source>
        <dbReference type="ARBA" id="ARBA00023264"/>
    </source>
</evidence>
<name>A0ABU0JPC2_HATLI</name>
<evidence type="ECO:0000256" key="9">
    <source>
        <dbReference type="ARBA" id="ARBA00022840"/>
    </source>
</evidence>
<feature type="transmembrane region" description="Helical" evidence="15">
    <location>
        <begin position="210"/>
        <end position="230"/>
    </location>
</feature>
<dbReference type="PANTHER" id="PTHR34299:SF1">
    <property type="entry name" value="DIACYLGLYCEROL KINASE"/>
    <property type="match status" value="1"/>
</dbReference>
<dbReference type="InterPro" id="IPR000829">
    <property type="entry name" value="DAGK"/>
</dbReference>
<dbReference type="GO" id="GO:0004143">
    <property type="term" value="F:ATP-dependent diacylglycerol kinase activity"/>
    <property type="evidence" value="ECO:0007669"/>
    <property type="project" value="UniProtKB-EC"/>
</dbReference>
<evidence type="ECO:0000256" key="4">
    <source>
        <dbReference type="ARBA" id="ARBA00022516"/>
    </source>
</evidence>
<evidence type="ECO:0000256" key="1">
    <source>
        <dbReference type="ARBA" id="ARBA00004651"/>
    </source>
</evidence>
<keyword evidence="4" id="KW-0444">Lipid biosynthesis</keyword>
<evidence type="ECO:0000259" key="16">
    <source>
        <dbReference type="SMART" id="SM00014"/>
    </source>
</evidence>
<evidence type="ECO:0000256" key="11">
    <source>
        <dbReference type="ARBA" id="ARBA00023098"/>
    </source>
</evidence>
<keyword evidence="6 15" id="KW-0812">Transmembrane</keyword>
<dbReference type="InterPro" id="IPR036938">
    <property type="entry name" value="PAP2/HPO_sf"/>
</dbReference>
<evidence type="ECO:0000256" key="5">
    <source>
        <dbReference type="ARBA" id="ARBA00022679"/>
    </source>
</evidence>
<feature type="transmembrane region" description="Helical" evidence="15">
    <location>
        <begin position="92"/>
        <end position="113"/>
    </location>
</feature>
<evidence type="ECO:0000313" key="18">
    <source>
        <dbReference type="Proteomes" id="UP001224418"/>
    </source>
</evidence>
<comment type="similarity">
    <text evidence="2">Belongs to the bacterial diacylglycerol kinase family.</text>
</comment>
<feature type="transmembrane region" description="Helical" evidence="15">
    <location>
        <begin position="51"/>
        <end position="71"/>
    </location>
</feature>
<keyword evidence="5 17" id="KW-0808">Transferase</keyword>
<dbReference type="EMBL" id="JAUSWN010000004">
    <property type="protein sequence ID" value="MDQ0478920.1"/>
    <property type="molecule type" value="Genomic_DNA"/>
</dbReference>
<keyword evidence="11" id="KW-0443">Lipid metabolism</keyword>
<dbReference type="Gene3D" id="1.20.144.10">
    <property type="entry name" value="Phosphatidic acid phosphatase type 2/haloperoxidase"/>
    <property type="match status" value="1"/>
</dbReference>
<evidence type="ECO:0000256" key="10">
    <source>
        <dbReference type="ARBA" id="ARBA00022989"/>
    </source>
</evidence>
<dbReference type="CDD" id="cd14266">
    <property type="entry name" value="UDPK_IM_PAP2_like"/>
    <property type="match status" value="1"/>
</dbReference>
<evidence type="ECO:0000256" key="2">
    <source>
        <dbReference type="ARBA" id="ARBA00005967"/>
    </source>
</evidence>
<evidence type="ECO:0000256" key="8">
    <source>
        <dbReference type="ARBA" id="ARBA00022777"/>
    </source>
</evidence>
<comment type="subcellular location">
    <subcellularLocation>
        <location evidence="1">Cell membrane</location>
        <topology evidence="1">Multi-pass membrane protein</topology>
    </subcellularLocation>
</comment>
<evidence type="ECO:0000256" key="15">
    <source>
        <dbReference type="SAM" id="Phobius"/>
    </source>
</evidence>
<evidence type="ECO:0000256" key="3">
    <source>
        <dbReference type="ARBA" id="ARBA00022475"/>
    </source>
</evidence>
<dbReference type="Proteomes" id="UP001224418">
    <property type="component" value="Unassembled WGS sequence"/>
</dbReference>
<accession>A0ABU0JPC2</accession>
<keyword evidence="8 17" id="KW-0418">Kinase</keyword>
<dbReference type="PANTHER" id="PTHR34299">
    <property type="entry name" value="DIACYLGLYCEROL KINASE"/>
    <property type="match status" value="1"/>
</dbReference>
<keyword evidence="10 15" id="KW-1133">Transmembrane helix</keyword>
<dbReference type="Pfam" id="PF01569">
    <property type="entry name" value="PAP2"/>
    <property type="match status" value="1"/>
</dbReference>
<feature type="transmembrane region" description="Helical" evidence="15">
    <location>
        <begin position="27"/>
        <end position="45"/>
    </location>
</feature>
<sequence>MKKKTLVQSLNYAIMGIIQSIKCEKHMQIHVVIGILVILFCFFSDLTKLEFLLVIFAISFVIVSEMINTAIENTLDAVIEYRHPLVKSAKDISAGAVLISVVNAVIIGYVVFWDRVKPITETIIYKIKNCSPHIIFAILTVVVCLTVILKIISGKGTPLKGGMPSGHSAVAFCIATVIAYYSMQPLIVFLGYVMALIVAQSRVDSNTHSILEVILGGLLGFLITLLILILI</sequence>
<protein>
    <submittedName>
        <fullName evidence="17">Diacylglycerol kinase (ATP)</fullName>
        <ecNumber evidence="17">2.7.1.107</ecNumber>
    </submittedName>
</protein>
<evidence type="ECO:0000256" key="6">
    <source>
        <dbReference type="ARBA" id="ARBA00022692"/>
    </source>
</evidence>
<evidence type="ECO:0000256" key="7">
    <source>
        <dbReference type="ARBA" id="ARBA00022741"/>
    </source>
</evidence>
<keyword evidence="3" id="KW-1003">Cell membrane</keyword>